<dbReference type="InterPro" id="IPR050189">
    <property type="entry name" value="MFS_Efflux_Transporters"/>
</dbReference>
<keyword evidence="4 6" id="KW-1133">Transmembrane helix</keyword>
<comment type="subcellular location">
    <subcellularLocation>
        <location evidence="1">Cell membrane</location>
        <topology evidence="1">Multi-pass membrane protein</topology>
    </subcellularLocation>
</comment>
<evidence type="ECO:0000313" key="8">
    <source>
        <dbReference type="EMBL" id="NFV80651.1"/>
    </source>
</evidence>
<dbReference type="AlphaFoldDB" id="A0A7C9UZN3"/>
<proteinExistence type="predicted"/>
<dbReference type="EMBL" id="JAAIYP010000038">
    <property type="protein sequence ID" value="NFV80651.1"/>
    <property type="molecule type" value="Genomic_DNA"/>
</dbReference>
<dbReference type="GO" id="GO:0005886">
    <property type="term" value="C:plasma membrane"/>
    <property type="evidence" value="ECO:0007669"/>
    <property type="project" value="UniProtKB-SubCell"/>
</dbReference>
<dbReference type="Proteomes" id="UP000480684">
    <property type="component" value="Unassembled WGS sequence"/>
</dbReference>
<keyword evidence="2" id="KW-1003">Cell membrane</keyword>
<evidence type="ECO:0000256" key="6">
    <source>
        <dbReference type="SAM" id="Phobius"/>
    </source>
</evidence>
<evidence type="ECO:0000313" key="9">
    <source>
        <dbReference type="Proteomes" id="UP000480684"/>
    </source>
</evidence>
<keyword evidence="9" id="KW-1185">Reference proteome</keyword>
<name>A0A7C9UZN3_9PROT</name>
<evidence type="ECO:0000256" key="1">
    <source>
        <dbReference type="ARBA" id="ARBA00004651"/>
    </source>
</evidence>
<evidence type="ECO:0000256" key="3">
    <source>
        <dbReference type="ARBA" id="ARBA00022692"/>
    </source>
</evidence>
<gene>
    <name evidence="8" type="ORF">G4223_11085</name>
</gene>
<dbReference type="InterPro" id="IPR036259">
    <property type="entry name" value="MFS_trans_sf"/>
</dbReference>
<keyword evidence="3 6" id="KW-0812">Transmembrane</keyword>
<accession>A0A7C9UZN3</accession>
<sequence length="667" mass="70556">MSDFDLALGRFRTRVLVVALAVILACSALVLGVVARHQYVALPPELAAKHVNVGNLLGREIRRAVDLGIPLAELRGLDLLFRDVRVANPEIAFIHFTPGNGAGMTADSDGTIPGDRARLRSLPLTGHGNEPVVSELDGHGVLALPVAGRDGGVLGRLAIGVDGHYVARLVGDRLFDLVTVQIVSAILTVEVLLLCFDFWVTAPMLGIQAWAGAVSRRMLPLPLHWRVDNELGRFVDRLHGLAHAMRWPQPEHGRRGAALPWPVMLRFIRVALFAFVLADTLSLSFLPLFAREVFTPLWGIGSEVGLSLPVMIYWLTSAVVQLPGAGLLDRFSHRAVFGGGAAVSVAGALVSALAPNFAVLLAGRALSGLGLGLVFMVCQAAILTHVPQERRAYGIATFTGVFFLATFSGAALGGVVAEEIGFRATFLVSAVVAVLAALFAHLSFGSSREDRRARRAQAAAPVSAADYRPLLVNPRFVGLLLFSALPNRVFNVALVFYLAPVFLFSLDNSKAEIGRIVALYGLTMALVAPLAARLVDRRGWHFASVAAGSALTAAGGLTMFFLPGTLGVGIAIFAMGLGQSLSIPSQMAMLPTVTAGQADVLGLPRIYAVFRVGERIPAFIGPVLGGALAALFGYGNAIVVFGGWLVLATLLLLGLYRFAPAPSGVEP</sequence>
<feature type="transmembrane region" description="Helical" evidence="6">
    <location>
        <begin position="270"/>
        <end position="290"/>
    </location>
</feature>
<dbReference type="RefSeq" id="WP_163679297.1">
    <property type="nucleotide sequence ID" value="NZ_JAAIYP010000038.1"/>
</dbReference>
<dbReference type="PANTHER" id="PTHR43124">
    <property type="entry name" value="PURINE EFFLUX PUMP PBUE"/>
    <property type="match status" value="1"/>
</dbReference>
<feature type="transmembrane region" description="Helical" evidence="6">
    <location>
        <begin position="476"/>
        <end position="504"/>
    </location>
</feature>
<feature type="transmembrane region" description="Helical" evidence="6">
    <location>
        <begin position="366"/>
        <end position="386"/>
    </location>
</feature>
<keyword evidence="5 6" id="KW-0472">Membrane</keyword>
<feature type="domain" description="Major facilitator superfamily (MFS) profile" evidence="7">
    <location>
        <begin position="264"/>
        <end position="660"/>
    </location>
</feature>
<dbReference type="PANTHER" id="PTHR43124:SF3">
    <property type="entry name" value="CHLORAMPHENICOL EFFLUX PUMP RV0191"/>
    <property type="match status" value="1"/>
</dbReference>
<dbReference type="SUPFAM" id="SSF103473">
    <property type="entry name" value="MFS general substrate transporter"/>
    <property type="match status" value="1"/>
</dbReference>
<feature type="transmembrane region" description="Helical" evidence="6">
    <location>
        <begin position="422"/>
        <end position="444"/>
    </location>
</feature>
<dbReference type="PROSITE" id="PS50850">
    <property type="entry name" value="MFS"/>
    <property type="match status" value="1"/>
</dbReference>
<feature type="transmembrane region" description="Helical" evidence="6">
    <location>
        <begin position="393"/>
        <end position="416"/>
    </location>
</feature>
<evidence type="ECO:0000256" key="5">
    <source>
        <dbReference type="ARBA" id="ARBA00023136"/>
    </source>
</evidence>
<evidence type="ECO:0000256" key="4">
    <source>
        <dbReference type="ARBA" id="ARBA00022989"/>
    </source>
</evidence>
<evidence type="ECO:0000256" key="2">
    <source>
        <dbReference type="ARBA" id="ARBA00022475"/>
    </source>
</evidence>
<feature type="transmembrane region" description="Helical" evidence="6">
    <location>
        <begin position="310"/>
        <end position="328"/>
    </location>
</feature>
<dbReference type="Pfam" id="PF07690">
    <property type="entry name" value="MFS_1"/>
    <property type="match status" value="1"/>
</dbReference>
<dbReference type="InterPro" id="IPR020846">
    <property type="entry name" value="MFS_dom"/>
</dbReference>
<organism evidence="8 9">
    <name type="scientific">Magnetospirillum aberrantis SpK</name>
    <dbReference type="NCBI Taxonomy" id="908842"/>
    <lineage>
        <taxon>Bacteria</taxon>
        <taxon>Pseudomonadati</taxon>
        <taxon>Pseudomonadota</taxon>
        <taxon>Alphaproteobacteria</taxon>
        <taxon>Rhodospirillales</taxon>
        <taxon>Rhodospirillaceae</taxon>
        <taxon>Magnetospirillum</taxon>
    </lineage>
</organism>
<feature type="transmembrane region" description="Helical" evidence="6">
    <location>
        <begin position="15"/>
        <end position="35"/>
    </location>
</feature>
<comment type="caution">
    <text evidence="8">The sequence shown here is derived from an EMBL/GenBank/DDBJ whole genome shotgun (WGS) entry which is preliminary data.</text>
</comment>
<feature type="transmembrane region" description="Helical" evidence="6">
    <location>
        <begin position="641"/>
        <end position="659"/>
    </location>
</feature>
<dbReference type="GO" id="GO:0022857">
    <property type="term" value="F:transmembrane transporter activity"/>
    <property type="evidence" value="ECO:0007669"/>
    <property type="project" value="InterPro"/>
</dbReference>
<dbReference type="Gene3D" id="1.20.1250.20">
    <property type="entry name" value="MFS general substrate transporter like domains"/>
    <property type="match status" value="1"/>
</dbReference>
<feature type="transmembrane region" description="Helical" evidence="6">
    <location>
        <begin position="616"/>
        <end position="635"/>
    </location>
</feature>
<feature type="transmembrane region" description="Helical" evidence="6">
    <location>
        <begin position="335"/>
        <end position="354"/>
    </location>
</feature>
<protein>
    <submittedName>
        <fullName evidence="8">MFS transporter</fullName>
    </submittedName>
</protein>
<reference evidence="8 9" key="1">
    <citation type="submission" date="2020-02" db="EMBL/GenBank/DDBJ databases">
        <authorList>
            <person name="Dziuba M."/>
            <person name="Kuznetsov B."/>
            <person name="Mardanov A."/>
            <person name="Ravin N."/>
            <person name="Grouzdev D."/>
        </authorList>
    </citation>
    <scope>NUCLEOTIDE SEQUENCE [LARGE SCALE GENOMIC DNA]</scope>
    <source>
        <strain evidence="8 9">SpK</strain>
    </source>
</reference>
<evidence type="ECO:0000259" key="7">
    <source>
        <dbReference type="PROSITE" id="PS50850"/>
    </source>
</evidence>
<feature type="transmembrane region" description="Helical" evidence="6">
    <location>
        <begin position="516"/>
        <end position="535"/>
    </location>
</feature>
<dbReference type="InterPro" id="IPR011701">
    <property type="entry name" value="MFS"/>
</dbReference>